<sequence>MTKVSAGVLVGVLLGLLYGLYNARGDSSAAAISASLLGRTSQGIINGILAAYANKGSTPLWRGALWGALIGLGLGVLAGLPANSIPQSLLPSALLGLGCGLASARAKR</sequence>
<protein>
    <submittedName>
        <fullName evidence="2">Uncharacterized protein</fullName>
    </submittedName>
</protein>
<keyword evidence="1" id="KW-0472">Membrane</keyword>
<comment type="caution">
    <text evidence="2">The sequence shown here is derived from an EMBL/GenBank/DDBJ whole genome shotgun (WGS) entry which is preliminary data.</text>
</comment>
<keyword evidence="1" id="KW-0812">Transmembrane</keyword>
<keyword evidence="1" id="KW-1133">Transmembrane helix</keyword>
<proteinExistence type="predicted"/>
<evidence type="ECO:0000313" key="2">
    <source>
        <dbReference type="EMBL" id="TMQ56148.1"/>
    </source>
</evidence>
<dbReference type="Proteomes" id="UP000319829">
    <property type="component" value="Unassembled WGS sequence"/>
</dbReference>
<evidence type="ECO:0000256" key="1">
    <source>
        <dbReference type="SAM" id="Phobius"/>
    </source>
</evidence>
<name>A0A538SXM7_UNCEI</name>
<gene>
    <name evidence="2" type="ORF">E6K74_00940</name>
</gene>
<accession>A0A538SXM7</accession>
<organism evidence="2 3">
    <name type="scientific">Eiseniibacteriota bacterium</name>
    <dbReference type="NCBI Taxonomy" id="2212470"/>
    <lineage>
        <taxon>Bacteria</taxon>
        <taxon>Candidatus Eiseniibacteriota</taxon>
    </lineage>
</organism>
<reference evidence="2 3" key="1">
    <citation type="journal article" date="2019" name="Nat. Microbiol.">
        <title>Mediterranean grassland soil C-N compound turnover is dependent on rainfall and depth, and is mediated by genomically divergent microorganisms.</title>
        <authorList>
            <person name="Diamond S."/>
            <person name="Andeer P.F."/>
            <person name="Li Z."/>
            <person name="Crits-Christoph A."/>
            <person name="Burstein D."/>
            <person name="Anantharaman K."/>
            <person name="Lane K.R."/>
            <person name="Thomas B.C."/>
            <person name="Pan C."/>
            <person name="Northen T.R."/>
            <person name="Banfield J.F."/>
        </authorList>
    </citation>
    <scope>NUCLEOTIDE SEQUENCE [LARGE SCALE GENOMIC DNA]</scope>
    <source>
        <strain evidence="2">WS_4</strain>
    </source>
</reference>
<evidence type="ECO:0000313" key="3">
    <source>
        <dbReference type="Proteomes" id="UP000319829"/>
    </source>
</evidence>
<feature type="transmembrane region" description="Helical" evidence="1">
    <location>
        <begin position="64"/>
        <end position="82"/>
    </location>
</feature>
<dbReference type="AlphaFoldDB" id="A0A538SXM7"/>
<dbReference type="EMBL" id="VBOU01000004">
    <property type="protein sequence ID" value="TMQ56148.1"/>
    <property type="molecule type" value="Genomic_DNA"/>
</dbReference>